<evidence type="ECO:0000256" key="3">
    <source>
        <dbReference type="ARBA" id="ARBA00022723"/>
    </source>
</evidence>
<feature type="domain" description="Plastocyanin-like" evidence="9">
    <location>
        <begin position="493"/>
        <end position="601"/>
    </location>
</feature>
<dbReference type="Pfam" id="PF00394">
    <property type="entry name" value="Cu-oxidase"/>
    <property type="match status" value="1"/>
</dbReference>
<feature type="domain" description="Plastocyanin-like" evidence="10">
    <location>
        <begin position="64"/>
        <end position="174"/>
    </location>
</feature>
<keyword evidence="6" id="KW-0411">Iron-sulfur</keyword>
<dbReference type="GO" id="GO:0016491">
    <property type="term" value="F:oxidoreductase activity"/>
    <property type="evidence" value="ECO:0007669"/>
    <property type="project" value="UniProtKB-KW"/>
</dbReference>
<evidence type="ECO:0000259" key="9">
    <source>
        <dbReference type="Pfam" id="PF07731"/>
    </source>
</evidence>
<dbReference type="PROSITE" id="PS00079">
    <property type="entry name" value="MULTICOPPER_OXIDASE1"/>
    <property type="match status" value="1"/>
</dbReference>
<reference evidence="11" key="1">
    <citation type="submission" date="2020-09" db="EMBL/GenBank/DDBJ databases">
        <title>Desulfogranum mesoprofundum gen. nov., sp. nov., a novel mesophilic, sulfate-reducing chemolithoautotroph isolated from a deep-sea hydrothermal vent chimney in the Suiyo Seamount.</title>
        <authorList>
            <person name="Hashimoto Y."/>
            <person name="Nakagawa S."/>
        </authorList>
    </citation>
    <scope>NUCLEOTIDE SEQUENCE</scope>
    <source>
        <strain evidence="11">KT2</strain>
    </source>
</reference>
<evidence type="ECO:0000256" key="1">
    <source>
        <dbReference type="ARBA" id="ARBA00004196"/>
    </source>
</evidence>
<dbReference type="PANTHER" id="PTHR11709">
    <property type="entry name" value="MULTI-COPPER OXIDASE"/>
    <property type="match status" value="1"/>
</dbReference>
<comment type="subunit">
    <text evidence="2">Heterodimer of a large and a small subunit.</text>
</comment>
<dbReference type="GO" id="GO:0042597">
    <property type="term" value="C:periplasmic space"/>
    <property type="evidence" value="ECO:0007669"/>
    <property type="project" value="InterPro"/>
</dbReference>
<evidence type="ECO:0000259" key="8">
    <source>
        <dbReference type="Pfam" id="PF00394"/>
    </source>
</evidence>
<proteinExistence type="predicted"/>
<dbReference type="KEGG" id="dbk:DGMP_03990"/>
<protein>
    <submittedName>
        <fullName evidence="11">Copper resistance protein A</fullName>
    </submittedName>
</protein>
<evidence type="ECO:0000256" key="5">
    <source>
        <dbReference type="ARBA" id="ARBA00023008"/>
    </source>
</evidence>
<dbReference type="InterPro" id="IPR006311">
    <property type="entry name" value="TAT_signal"/>
</dbReference>
<dbReference type="Proteomes" id="UP000826725">
    <property type="component" value="Chromosome"/>
</dbReference>
<keyword evidence="12" id="KW-1185">Reference proteome</keyword>
<dbReference type="RefSeq" id="WP_268907496.1">
    <property type="nucleotide sequence ID" value="NZ_AP024086.1"/>
</dbReference>
<dbReference type="InterPro" id="IPR034282">
    <property type="entry name" value="CuRO_2_CopA"/>
</dbReference>
<dbReference type="GO" id="GO:0005507">
    <property type="term" value="F:copper ion binding"/>
    <property type="evidence" value="ECO:0007669"/>
    <property type="project" value="InterPro"/>
</dbReference>
<dbReference type="NCBIfam" id="TIGR01409">
    <property type="entry name" value="TAT_signal_seq"/>
    <property type="match status" value="1"/>
</dbReference>
<dbReference type="InterPro" id="IPR034279">
    <property type="entry name" value="CuRO_3_CopA"/>
</dbReference>
<keyword evidence="4" id="KW-0560">Oxidoreductase</keyword>
<dbReference type="CDD" id="cd13874">
    <property type="entry name" value="CuRO_2_CopA"/>
    <property type="match status" value="1"/>
</dbReference>
<dbReference type="InterPro" id="IPR033138">
    <property type="entry name" value="Cu_oxidase_CS"/>
</dbReference>
<dbReference type="InterPro" id="IPR011706">
    <property type="entry name" value="Cu-oxidase_C"/>
</dbReference>
<name>A0A8D5JQ67_9BACT</name>
<dbReference type="GO" id="GO:0051536">
    <property type="term" value="F:iron-sulfur cluster binding"/>
    <property type="evidence" value="ECO:0007669"/>
    <property type="project" value="UniProtKB-KW"/>
</dbReference>
<dbReference type="GO" id="GO:0030313">
    <property type="term" value="C:cell envelope"/>
    <property type="evidence" value="ECO:0007669"/>
    <property type="project" value="UniProtKB-SubCell"/>
</dbReference>
<accession>A0A8D5JQ67</accession>
<dbReference type="InterPro" id="IPR034284">
    <property type="entry name" value="CuRO_1_CopA"/>
</dbReference>
<dbReference type="Pfam" id="PF07732">
    <property type="entry name" value="Cu-oxidase_3"/>
    <property type="match status" value="1"/>
</dbReference>
<sequence>MVFEELLFELETLTMERRHFVKGMAVGGVLLGLGMLPRRISAAENNSSWPQIPVLRGTDFNLTIASQQVNFTGKTRTATAVNGHVPGPVLRWREGDRVSLKVTNHLAESSSIHWHGIILPNAMDGVPGINFAGIEPGESYHYQFDVQQNGTYWYHSHSGFQEQTGLYGPIIIDPLEPEPFVYDREHVIMLSDWSDEDPNTLYAHLKKMSDYYNFNERTVGDLVRDIREKGLVAAWNGRSMWNGMRMSDRDISDVTGYTYTYLMNGQTPAAGWSGLFKRGERIRLRFINGSAMSFFDVRIPGLKMTVVAADGQHVEPITVDEFRLGVAEIYDVIVEPNDDRAYCIFAQAIDRTGYARGTLTPDPALTAEVPGFDPYPVLTMTDMGMDMAAMQGMNTMKSMTDKQSMNAMVKKQPMKGMAMKGSGKGKNREGAAGAGSTAPIVHSETEFGPHVDMRAMNPRYRLDDPGVGLRNNGRKVLTYADLRNLYPTSDPRDPGREIQLHLTGNMARYMWSINGIRYEDAEPIAFTYGERLRITFVNDTMMNHPMHLHGMWSDLETGDGRHIPRKHTVVVQPGSKISYLVTADAMGGWAFHCHLLYHMLAMFRKVVVSK</sequence>
<dbReference type="InterPro" id="IPR011707">
    <property type="entry name" value="Cu-oxidase-like_N"/>
</dbReference>
<evidence type="ECO:0000256" key="4">
    <source>
        <dbReference type="ARBA" id="ARBA00023002"/>
    </source>
</evidence>
<dbReference type="PROSITE" id="PS51318">
    <property type="entry name" value="TAT"/>
    <property type="match status" value="1"/>
</dbReference>
<dbReference type="CDD" id="cd13848">
    <property type="entry name" value="CuRO_1_CopA"/>
    <property type="match status" value="1"/>
</dbReference>
<evidence type="ECO:0000256" key="6">
    <source>
        <dbReference type="ARBA" id="ARBA00023014"/>
    </source>
</evidence>
<feature type="region of interest" description="Disordered" evidence="7">
    <location>
        <begin position="416"/>
        <end position="437"/>
    </location>
</feature>
<dbReference type="Pfam" id="PF07731">
    <property type="entry name" value="Cu-oxidase_2"/>
    <property type="match status" value="1"/>
</dbReference>
<organism evidence="11 12">
    <name type="scientific">Desulfomarina profundi</name>
    <dbReference type="NCBI Taxonomy" id="2772557"/>
    <lineage>
        <taxon>Bacteria</taxon>
        <taxon>Pseudomonadati</taxon>
        <taxon>Thermodesulfobacteriota</taxon>
        <taxon>Desulfobulbia</taxon>
        <taxon>Desulfobulbales</taxon>
        <taxon>Desulfobulbaceae</taxon>
        <taxon>Desulfomarina</taxon>
    </lineage>
</organism>
<evidence type="ECO:0000256" key="2">
    <source>
        <dbReference type="ARBA" id="ARBA00011771"/>
    </source>
</evidence>
<evidence type="ECO:0000313" key="12">
    <source>
        <dbReference type="Proteomes" id="UP000826725"/>
    </source>
</evidence>
<dbReference type="InterPro" id="IPR045087">
    <property type="entry name" value="Cu-oxidase_fam"/>
</dbReference>
<dbReference type="PANTHER" id="PTHR11709:SF394">
    <property type="entry name" value="FI03373P-RELATED"/>
    <property type="match status" value="1"/>
</dbReference>
<evidence type="ECO:0000259" key="10">
    <source>
        <dbReference type="Pfam" id="PF07732"/>
    </source>
</evidence>
<keyword evidence="5" id="KW-0186">Copper</keyword>
<dbReference type="NCBIfam" id="TIGR01480">
    <property type="entry name" value="copper_res_A"/>
    <property type="match status" value="1"/>
</dbReference>
<keyword evidence="3" id="KW-0479">Metal-binding</keyword>
<dbReference type="CDD" id="cd13896">
    <property type="entry name" value="CuRO_3_CopA"/>
    <property type="match status" value="1"/>
</dbReference>
<dbReference type="InterPro" id="IPR006376">
    <property type="entry name" value="Cu-R_CopA"/>
</dbReference>
<dbReference type="InterPro" id="IPR019546">
    <property type="entry name" value="TAT_signal_bac_arc"/>
</dbReference>
<evidence type="ECO:0000256" key="7">
    <source>
        <dbReference type="SAM" id="MobiDB-lite"/>
    </source>
</evidence>
<gene>
    <name evidence="11" type="primary">pcoA</name>
    <name evidence="11" type="ORF">DGMP_03990</name>
</gene>
<dbReference type="AlphaFoldDB" id="A0A8D5JQ67"/>
<feature type="domain" description="Plastocyanin-like" evidence="8">
    <location>
        <begin position="185"/>
        <end position="358"/>
    </location>
</feature>
<dbReference type="EMBL" id="AP024086">
    <property type="protein sequence ID" value="BCL59706.1"/>
    <property type="molecule type" value="Genomic_DNA"/>
</dbReference>
<comment type="subcellular location">
    <subcellularLocation>
        <location evidence="1">Cell envelope</location>
    </subcellularLocation>
</comment>
<keyword evidence="6" id="KW-0408">Iron</keyword>
<evidence type="ECO:0000313" key="11">
    <source>
        <dbReference type="EMBL" id="BCL59706.1"/>
    </source>
</evidence>
<dbReference type="InterPro" id="IPR001117">
    <property type="entry name" value="Cu-oxidase_2nd"/>
</dbReference>